<reference evidence="1 2" key="1">
    <citation type="journal article" date="2019" name="Nat. Ecol. Evol.">
        <title>Megaphylogeny resolves global patterns of mushroom evolution.</title>
        <authorList>
            <person name="Varga T."/>
            <person name="Krizsan K."/>
            <person name="Foldi C."/>
            <person name="Dima B."/>
            <person name="Sanchez-Garcia M."/>
            <person name="Sanchez-Ramirez S."/>
            <person name="Szollosi G.J."/>
            <person name="Szarkandi J.G."/>
            <person name="Papp V."/>
            <person name="Albert L."/>
            <person name="Andreopoulos W."/>
            <person name="Angelini C."/>
            <person name="Antonin V."/>
            <person name="Barry K.W."/>
            <person name="Bougher N.L."/>
            <person name="Buchanan P."/>
            <person name="Buyck B."/>
            <person name="Bense V."/>
            <person name="Catcheside P."/>
            <person name="Chovatia M."/>
            <person name="Cooper J."/>
            <person name="Damon W."/>
            <person name="Desjardin D."/>
            <person name="Finy P."/>
            <person name="Geml J."/>
            <person name="Haridas S."/>
            <person name="Hughes K."/>
            <person name="Justo A."/>
            <person name="Karasinski D."/>
            <person name="Kautmanova I."/>
            <person name="Kiss B."/>
            <person name="Kocsube S."/>
            <person name="Kotiranta H."/>
            <person name="LaButti K.M."/>
            <person name="Lechner B.E."/>
            <person name="Liimatainen K."/>
            <person name="Lipzen A."/>
            <person name="Lukacs Z."/>
            <person name="Mihaltcheva S."/>
            <person name="Morgado L.N."/>
            <person name="Niskanen T."/>
            <person name="Noordeloos M.E."/>
            <person name="Ohm R.A."/>
            <person name="Ortiz-Santana B."/>
            <person name="Ovrebo C."/>
            <person name="Racz N."/>
            <person name="Riley R."/>
            <person name="Savchenko A."/>
            <person name="Shiryaev A."/>
            <person name="Soop K."/>
            <person name="Spirin V."/>
            <person name="Szebenyi C."/>
            <person name="Tomsovsky M."/>
            <person name="Tulloss R.E."/>
            <person name="Uehling J."/>
            <person name="Grigoriev I.V."/>
            <person name="Vagvolgyi C."/>
            <person name="Papp T."/>
            <person name="Martin F.M."/>
            <person name="Miettinen O."/>
            <person name="Hibbett D.S."/>
            <person name="Nagy L.G."/>
        </authorList>
    </citation>
    <scope>NUCLEOTIDE SEQUENCE [LARGE SCALE GENOMIC DNA]</scope>
    <source>
        <strain evidence="1 2">OMC1185</strain>
    </source>
</reference>
<evidence type="ECO:0000313" key="1">
    <source>
        <dbReference type="EMBL" id="TFK53265.1"/>
    </source>
</evidence>
<dbReference type="PANTHER" id="PTHR19288">
    <property type="entry name" value="4-NITROPHENYLPHOSPHATASE-RELATED"/>
    <property type="match status" value="1"/>
</dbReference>
<dbReference type="InterPro" id="IPR006357">
    <property type="entry name" value="HAD-SF_hydro_IIA"/>
</dbReference>
<dbReference type="GO" id="GO:0016791">
    <property type="term" value="F:phosphatase activity"/>
    <property type="evidence" value="ECO:0007669"/>
    <property type="project" value="TreeGrafter"/>
</dbReference>
<dbReference type="AlphaFoldDB" id="A0A5C3N852"/>
<dbReference type="STRING" id="5364.A0A5C3N852"/>
<accession>A0A5C3N852</accession>
<sequence>MPRPHITALLIDLSGTLHIGSTPTPRAISALAKLRESQIPFRFCTNTSKESTEELGARLKGIGFDVRGEEEGEVWSSLGAVKRVLASRGVRKPYFLLTESARQECASAIPSYDEALQDESVPYDSVVVGLAPEHFHYDAMNTAFRTLVGEGDVPFIATHKAKYIRAPDGELSLGPGPFVAALEHAAGVAAEVVGKPSRRFFETVIGSMKISESGRVAVVGDDVEADLGEGAVELGLWRVLGECSRSLYTRSG</sequence>
<dbReference type="InterPro" id="IPR023214">
    <property type="entry name" value="HAD_sf"/>
</dbReference>
<protein>
    <submittedName>
        <fullName evidence="1">HAD-like protein</fullName>
    </submittedName>
</protein>
<dbReference type="Proteomes" id="UP000305948">
    <property type="component" value="Unassembled WGS sequence"/>
</dbReference>
<dbReference type="Pfam" id="PF13344">
    <property type="entry name" value="Hydrolase_6"/>
    <property type="match status" value="1"/>
</dbReference>
<name>A0A5C3N852_9AGAM</name>
<dbReference type="GO" id="GO:0005737">
    <property type="term" value="C:cytoplasm"/>
    <property type="evidence" value="ECO:0007669"/>
    <property type="project" value="TreeGrafter"/>
</dbReference>
<dbReference type="EMBL" id="ML213507">
    <property type="protein sequence ID" value="TFK53265.1"/>
    <property type="molecule type" value="Genomic_DNA"/>
</dbReference>
<keyword evidence="2" id="KW-1185">Reference proteome</keyword>
<dbReference type="OrthoDB" id="426235at2759"/>
<proteinExistence type="predicted"/>
<dbReference type="Gene3D" id="3.40.50.1000">
    <property type="entry name" value="HAD superfamily/HAD-like"/>
    <property type="match status" value="2"/>
</dbReference>
<dbReference type="PANTHER" id="PTHR19288:SF46">
    <property type="entry name" value="HALOACID DEHALOGENASE-LIKE HYDROLASE DOMAIN-CONTAINING PROTEIN 2"/>
    <property type="match status" value="1"/>
</dbReference>
<organism evidence="1 2">
    <name type="scientific">Heliocybe sulcata</name>
    <dbReference type="NCBI Taxonomy" id="5364"/>
    <lineage>
        <taxon>Eukaryota</taxon>
        <taxon>Fungi</taxon>
        <taxon>Dikarya</taxon>
        <taxon>Basidiomycota</taxon>
        <taxon>Agaricomycotina</taxon>
        <taxon>Agaricomycetes</taxon>
        <taxon>Gloeophyllales</taxon>
        <taxon>Gloeophyllaceae</taxon>
        <taxon>Heliocybe</taxon>
    </lineage>
</organism>
<evidence type="ECO:0000313" key="2">
    <source>
        <dbReference type="Proteomes" id="UP000305948"/>
    </source>
</evidence>
<gene>
    <name evidence="1" type="ORF">OE88DRAFT_1655346</name>
</gene>
<dbReference type="InterPro" id="IPR036412">
    <property type="entry name" value="HAD-like_sf"/>
</dbReference>
<dbReference type="SUPFAM" id="SSF56784">
    <property type="entry name" value="HAD-like"/>
    <property type="match status" value="1"/>
</dbReference>